<accession>A0A921QNE2</accession>
<dbReference type="AlphaFoldDB" id="A0A921QNE2"/>
<evidence type="ECO:0000313" key="1">
    <source>
        <dbReference type="EMBL" id="KAG0525289.1"/>
    </source>
</evidence>
<dbReference type="Proteomes" id="UP000807115">
    <property type="component" value="Chromosome 6"/>
</dbReference>
<comment type="caution">
    <text evidence="1">The sequence shown here is derived from an EMBL/GenBank/DDBJ whole genome shotgun (WGS) entry which is preliminary data.</text>
</comment>
<reference evidence="1" key="2">
    <citation type="submission" date="2020-10" db="EMBL/GenBank/DDBJ databases">
        <authorList>
            <person name="Cooper E.A."/>
            <person name="Brenton Z.W."/>
            <person name="Flinn B.S."/>
            <person name="Jenkins J."/>
            <person name="Shu S."/>
            <person name="Flowers D."/>
            <person name="Luo F."/>
            <person name="Wang Y."/>
            <person name="Xia P."/>
            <person name="Barry K."/>
            <person name="Daum C."/>
            <person name="Lipzen A."/>
            <person name="Yoshinaga Y."/>
            <person name="Schmutz J."/>
            <person name="Saski C."/>
            <person name="Vermerris W."/>
            <person name="Kresovich S."/>
        </authorList>
    </citation>
    <scope>NUCLEOTIDE SEQUENCE</scope>
</reference>
<name>A0A921QNE2_SORBI</name>
<protein>
    <submittedName>
        <fullName evidence="1">Uncharacterized protein</fullName>
    </submittedName>
</protein>
<gene>
    <name evidence="1" type="ORF">BDA96_06G042800</name>
</gene>
<organism evidence="1 2">
    <name type="scientific">Sorghum bicolor</name>
    <name type="common">Sorghum</name>
    <name type="synonym">Sorghum vulgare</name>
    <dbReference type="NCBI Taxonomy" id="4558"/>
    <lineage>
        <taxon>Eukaryota</taxon>
        <taxon>Viridiplantae</taxon>
        <taxon>Streptophyta</taxon>
        <taxon>Embryophyta</taxon>
        <taxon>Tracheophyta</taxon>
        <taxon>Spermatophyta</taxon>
        <taxon>Magnoliopsida</taxon>
        <taxon>Liliopsida</taxon>
        <taxon>Poales</taxon>
        <taxon>Poaceae</taxon>
        <taxon>PACMAD clade</taxon>
        <taxon>Panicoideae</taxon>
        <taxon>Andropogonodae</taxon>
        <taxon>Andropogoneae</taxon>
        <taxon>Sorghinae</taxon>
        <taxon>Sorghum</taxon>
    </lineage>
</organism>
<dbReference type="EMBL" id="CM027685">
    <property type="protein sequence ID" value="KAG0525289.1"/>
    <property type="molecule type" value="Genomic_DNA"/>
</dbReference>
<sequence length="59" mass="6655">MKGLCRLFIGLCSTLHDKAIVPNQLEITATRLEGTELLLGWRRQNSYMVGGDKYVDMVV</sequence>
<evidence type="ECO:0000313" key="2">
    <source>
        <dbReference type="Proteomes" id="UP000807115"/>
    </source>
</evidence>
<reference evidence="1" key="1">
    <citation type="journal article" date="2019" name="BMC Genomics">
        <title>A new reference genome for Sorghum bicolor reveals high levels of sequence similarity between sweet and grain genotypes: implications for the genetics of sugar metabolism.</title>
        <authorList>
            <person name="Cooper E.A."/>
            <person name="Brenton Z.W."/>
            <person name="Flinn B.S."/>
            <person name="Jenkins J."/>
            <person name="Shu S."/>
            <person name="Flowers D."/>
            <person name="Luo F."/>
            <person name="Wang Y."/>
            <person name="Xia P."/>
            <person name="Barry K."/>
            <person name="Daum C."/>
            <person name="Lipzen A."/>
            <person name="Yoshinaga Y."/>
            <person name="Schmutz J."/>
            <person name="Saski C."/>
            <person name="Vermerris W."/>
            <person name="Kresovich S."/>
        </authorList>
    </citation>
    <scope>NUCLEOTIDE SEQUENCE</scope>
</reference>
<proteinExistence type="predicted"/>